<dbReference type="InterPro" id="IPR034139">
    <property type="entry name" value="TOPRIM_OLD"/>
</dbReference>
<sequence>MEFPLSVTYEINIKEKYSLELEIRSPLTFIIGPNGSGKTLLLKSLKNSLEMKYKDKTIRFISSGRLSPLEQYRSKCSTVYYDKDTPDQAQHGDKYFSKERHKIESINGDLHTLSVRQDILIKVRERLQKLFKRNIIIDWDSGQLKVSFYRLGEENSSYSSGREASGLLHLIGLLAALYDDDVGILLIDEPEISLHPQLQAFLLKEILRVTREPNENSYQKIIIIATHSAEMIKISKTDDLLSFIFCDDLRKGANQIPNNAGELKNKNIQSLIARLGHEHKLALFSRTPLLVEGSSDVIICNTLSDKLYLNIEAAGSQILPVNGKEIMSDTIKLFRLMGKSPTILVDADAFADNLNLVKAYFNNEKVKNEADNLASQLGQSSILNMADSIYEDFCKLVDDDWKSIESVATQHSYFTASGNEVLKKRRSALCTVFSEQNLNNEWNKLKARLGALFDIFEKTGLFILRKGNIECYYQCNHQKKNKIEDAVIESEYILESEDKELENSSYQEILNCLKYASNSEMIDESILIRDELLSIISPVFAHYQVGENILPFPNKPSFFDYEVSEEGKLKIEINSKVLDVRKEPIILDKNDHDIIGIINKALGIVR</sequence>
<feature type="domain" description="AAA+ ATPase" evidence="1">
    <location>
        <begin position="24"/>
        <end position="257"/>
    </location>
</feature>
<dbReference type="InterPro" id="IPR027417">
    <property type="entry name" value="P-loop_NTPase"/>
</dbReference>
<dbReference type="RefSeq" id="WP_382375491.1">
    <property type="nucleotide sequence ID" value="NZ_JBHLWA010000040.1"/>
</dbReference>
<gene>
    <name evidence="2" type="ORF">ACFFHT_09085</name>
</gene>
<keyword evidence="2" id="KW-0255">Endonuclease</keyword>
<dbReference type="InterPro" id="IPR051396">
    <property type="entry name" value="Bact_Antivir_Def_Nuclease"/>
</dbReference>
<dbReference type="Gene3D" id="3.40.50.300">
    <property type="entry name" value="P-loop containing nucleotide triphosphate hydrolases"/>
    <property type="match status" value="1"/>
</dbReference>
<dbReference type="Pfam" id="PF20469">
    <property type="entry name" value="OLD-like_TOPRIM"/>
    <property type="match status" value="1"/>
</dbReference>
<dbReference type="SMART" id="SM00382">
    <property type="entry name" value="AAA"/>
    <property type="match status" value="1"/>
</dbReference>
<name>A0ABV6HXU3_9PAST</name>
<dbReference type="GO" id="GO:0004519">
    <property type="term" value="F:endonuclease activity"/>
    <property type="evidence" value="ECO:0007669"/>
    <property type="project" value="UniProtKB-KW"/>
</dbReference>
<keyword evidence="2" id="KW-0378">Hydrolase</keyword>
<evidence type="ECO:0000313" key="3">
    <source>
        <dbReference type="Proteomes" id="UP001589769"/>
    </source>
</evidence>
<organism evidence="2 3">
    <name type="scientific">Gallibacterium melopsittaci</name>
    <dbReference type="NCBI Taxonomy" id="516063"/>
    <lineage>
        <taxon>Bacteria</taxon>
        <taxon>Pseudomonadati</taxon>
        <taxon>Pseudomonadota</taxon>
        <taxon>Gammaproteobacteria</taxon>
        <taxon>Pasteurellales</taxon>
        <taxon>Pasteurellaceae</taxon>
        <taxon>Gallibacterium</taxon>
    </lineage>
</organism>
<evidence type="ECO:0000259" key="1">
    <source>
        <dbReference type="SMART" id="SM00382"/>
    </source>
</evidence>
<protein>
    <submittedName>
        <fullName evidence="2">ATP-dependent endonuclease</fullName>
    </submittedName>
</protein>
<keyword evidence="2" id="KW-0540">Nuclease</keyword>
<dbReference type="InterPro" id="IPR003959">
    <property type="entry name" value="ATPase_AAA_core"/>
</dbReference>
<dbReference type="Proteomes" id="UP001589769">
    <property type="component" value="Unassembled WGS sequence"/>
</dbReference>
<reference evidence="2 3" key="1">
    <citation type="submission" date="2024-09" db="EMBL/GenBank/DDBJ databases">
        <authorList>
            <person name="Sun Q."/>
            <person name="Mori K."/>
        </authorList>
    </citation>
    <scope>NUCLEOTIDE SEQUENCE [LARGE SCALE GENOMIC DNA]</scope>
    <source>
        <strain evidence="2 3">CCM 7538</strain>
    </source>
</reference>
<dbReference type="PANTHER" id="PTHR43581:SF2">
    <property type="entry name" value="EXCINUCLEASE ATPASE SUBUNIT"/>
    <property type="match status" value="1"/>
</dbReference>
<comment type="caution">
    <text evidence="2">The sequence shown here is derived from an EMBL/GenBank/DDBJ whole genome shotgun (WGS) entry which is preliminary data.</text>
</comment>
<proteinExistence type="predicted"/>
<dbReference type="InterPro" id="IPR003593">
    <property type="entry name" value="AAA+_ATPase"/>
</dbReference>
<evidence type="ECO:0000313" key="2">
    <source>
        <dbReference type="EMBL" id="MFC0323702.1"/>
    </source>
</evidence>
<dbReference type="CDD" id="cd01026">
    <property type="entry name" value="TOPRIM_OLD"/>
    <property type="match status" value="1"/>
</dbReference>
<dbReference type="PANTHER" id="PTHR43581">
    <property type="entry name" value="ATP/GTP PHOSPHATASE"/>
    <property type="match status" value="1"/>
</dbReference>
<accession>A0ABV6HXU3</accession>
<keyword evidence="3" id="KW-1185">Reference proteome</keyword>
<dbReference type="Pfam" id="PF13304">
    <property type="entry name" value="AAA_21"/>
    <property type="match status" value="1"/>
</dbReference>
<dbReference type="EMBL" id="JBHLWA010000040">
    <property type="protein sequence ID" value="MFC0323702.1"/>
    <property type="molecule type" value="Genomic_DNA"/>
</dbReference>
<dbReference type="SUPFAM" id="SSF52540">
    <property type="entry name" value="P-loop containing nucleoside triphosphate hydrolases"/>
    <property type="match status" value="1"/>
</dbReference>